<keyword evidence="2" id="KW-0812">Transmembrane</keyword>
<dbReference type="Proteomes" id="UP000813824">
    <property type="component" value="Unassembled WGS sequence"/>
</dbReference>
<evidence type="ECO:0000313" key="4">
    <source>
        <dbReference type="Proteomes" id="UP000813824"/>
    </source>
</evidence>
<evidence type="ECO:0000256" key="1">
    <source>
        <dbReference type="SAM" id="MobiDB-lite"/>
    </source>
</evidence>
<feature type="region of interest" description="Disordered" evidence="1">
    <location>
        <begin position="1"/>
        <end position="28"/>
    </location>
</feature>
<evidence type="ECO:0000313" key="3">
    <source>
        <dbReference type="EMBL" id="KAH8107908.1"/>
    </source>
</evidence>
<sequence>MTPFSYSGHFHPAPAQPTSGQGPADSRCRSAQVLPDRRQLASLPPSPLPVAEAGVHVREIQSTPHCTSQPMTTASQVAPSLPTVRAVLYNHYQTPSASLLRLFHGLPIRLGIHRIVLPIPICSQSRRRRLADYPRRHRISRPKVTHALLDTVTGQRATYGCCSEIVLVTFLIAAGAAPFTEHDHYIVLRYIPLYLLAKWLRPVDKVNNGNNTSFLMVVGSKKRSDIWEAISTDMRHSHEYCLPHAQLVLPELFPIPGRRSLLLLFLMNHVSICHLGRYMRLESKMAMTRCQNVPMTMGLGPRSSSHHTEFRAFSAHGLLWCRIMSCEQAASVVILQMVANVKYNHLDAPTSLLQSSIPLSSWLEMFALIGAFIAALRFILIMADDEHLSRCRLPHQLLIFLGCS</sequence>
<accession>A0A8K0UYJ1</accession>
<dbReference type="AlphaFoldDB" id="A0A8K0UYJ1"/>
<protein>
    <submittedName>
        <fullName evidence="3">Uncharacterized protein</fullName>
    </submittedName>
</protein>
<keyword evidence="2" id="KW-1133">Transmembrane helix</keyword>
<name>A0A8K0UYJ1_9AGAR</name>
<keyword evidence="4" id="KW-1185">Reference proteome</keyword>
<gene>
    <name evidence="3" type="ORF">BXZ70DRAFT_1003331</name>
</gene>
<organism evidence="3 4">
    <name type="scientific">Cristinia sonorae</name>
    <dbReference type="NCBI Taxonomy" id="1940300"/>
    <lineage>
        <taxon>Eukaryota</taxon>
        <taxon>Fungi</taxon>
        <taxon>Dikarya</taxon>
        <taxon>Basidiomycota</taxon>
        <taxon>Agaricomycotina</taxon>
        <taxon>Agaricomycetes</taxon>
        <taxon>Agaricomycetidae</taxon>
        <taxon>Agaricales</taxon>
        <taxon>Pleurotineae</taxon>
        <taxon>Stephanosporaceae</taxon>
        <taxon>Cristinia</taxon>
    </lineage>
</organism>
<keyword evidence="2" id="KW-0472">Membrane</keyword>
<comment type="caution">
    <text evidence="3">The sequence shown here is derived from an EMBL/GenBank/DDBJ whole genome shotgun (WGS) entry which is preliminary data.</text>
</comment>
<reference evidence="3" key="1">
    <citation type="journal article" date="2021" name="New Phytol.">
        <title>Evolutionary innovations through gain and loss of genes in the ectomycorrhizal Boletales.</title>
        <authorList>
            <person name="Wu G."/>
            <person name="Miyauchi S."/>
            <person name="Morin E."/>
            <person name="Kuo A."/>
            <person name="Drula E."/>
            <person name="Varga T."/>
            <person name="Kohler A."/>
            <person name="Feng B."/>
            <person name="Cao Y."/>
            <person name="Lipzen A."/>
            <person name="Daum C."/>
            <person name="Hundley H."/>
            <person name="Pangilinan J."/>
            <person name="Johnson J."/>
            <person name="Barry K."/>
            <person name="LaButti K."/>
            <person name="Ng V."/>
            <person name="Ahrendt S."/>
            <person name="Min B."/>
            <person name="Choi I.G."/>
            <person name="Park H."/>
            <person name="Plett J.M."/>
            <person name="Magnuson J."/>
            <person name="Spatafora J.W."/>
            <person name="Nagy L.G."/>
            <person name="Henrissat B."/>
            <person name="Grigoriev I.V."/>
            <person name="Yang Z.L."/>
            <person name="Xu J."/>
            <person name="Martin F.M."/>
        </authorList>
    </citation>
    <scope>NUCLEOTIDE SEQUENCE</scope>
    <source>
        <strain evidence="3">KKN 215</strain>
    </source>
</reference>
<proteinExistence type="predicted"/>
<evidence type="ECO:0000256" key="2">
    <source>
        <dbReference type="SAM" id="Phobius"/>
    </source>
</evidence>
<feature type="transmembrane region" description="Helical" evidence="2">
    <location>
        <begin position="359"/>
        <end position="380"/>
    </location>
</feature>
<dbReference type="EMBL" id="JAEVFJ010000001">
    <property type="protein sequence ID" value="KAH8107908.1"/>
    <property type="molecule type" value="Genomic_DNA"/>
</dbReference>